<comment type="caution">
    <text evidence="2">The sequence shown here is derived from an EMBL/GenBank/DDBJ whole genome shotgun (WGS) entry which is preliminary data.</text>
</comment>
<sequence>MNAAANARPRVRGLPRAVVALAVLAALPPLLTGLDTPLGGLFLLTALPVPLPLLLGRYPRAFSWTCFLLGLALCLWVLVGAMAGTALFLPAAVLLLIAPAVGPR</sequence>
<dbReference type="RefSeq" id="WP_315881190.1">
    <property type="nucleotide sequence ID" value="NZ_JAWCTQ010000057.1"/>
</dbReference>
<keyword evidence="3" id="KW-1185">Reference proteome</keyword>
<dbReference type="EMBL" id="JAWCTQ010000057">
    <property type="protein sequence ID" value="MDT9686156.1"/>
    <property type="molecule type" value="Genomic_DNA"/>
</dbReference>
<name>A0ABU3QUB5_9ACTN</name>
<evidence type="ECO:0000313" key="3">
    <source>
        <dbReference type="Proteomes" id="UP001250181"/>
    </source>
</evidence>
<evidence type="ECO:0000313" key="2">
    <source>
        <dbReference type="EMBL" id="MDT9686156.1"/>
    </source>
</evidence>
<keyword evidence="1" id="KW-1133">Transmembrane helix</keyword>
<evidence type="ECO:0008006" key="4">
    <source>
        <dbReference type="Google" id="ProtNLM"/>
    </source>
</evidence>
<feature type="transmembrane region" description="Helical" evidence="1">
    <location>
        <begin position="61"/>
        <end position="79"/>
    </location>
</feature>
<evidence type="ECO:0000256" key="1">
    <source>
        <dbReference type="SAM" id="Phobius"/>
    </source>
</evidence>
<accession>A0ABU3QUB5</accession>
<gene>
    <name evidence="2" type="ORF">RND61_29420</name>
</gene>
<keyword evidence="1" id="KW-0812">Transmembrane</keyword>
<organism evidence="2 3">
    <name type="scientific">Streptomyces tamarix</name>
    <dbReference type="NCBI Taxonomy" id="3078565"/>
    <lineage>
        <taxon>Bacteria</taxon>
        <taxon>Bacillati</taxon>
        <taxon>Actinomycetota</taxon>
        <taxon>Actinomycetes</taxon>
        <taxon>Kitasatosporales</taxon>
        <taxon>Streptomycetaceae</taxon>
        <taxon>Streptomyces</taxon>
    </lineage>
</organism>
<protein>
    <recommendedName>
        <fullName evidence="4">Apolipoprotein N-acyltransferase</fullName>
    </recommendedName>
</protein>
<proteinExistence type="predicted"/>
<reference evidence="2 3" key="1">
    <citation type="submission" date="2023-09" db="EMBL/GenBank/DDBJ databases">
        <title>Streptomyces sp. nov.: A antagonism against Alternaria gaisen Producing Streptochlin, Isolated from Tamarix root soil.</title>
        <authorList>
            <person name="Chen Y."/>
        </authorList>
    </citation>
    <scope>NUCLEOTIDE SEQUENCE [LARGE SCALE GENOMIC DNA]</scope>
    <source>
        <strain evidence="2 3">TRM76323</strain>
    </source>
</reference>
<dbReference type="Proteomes" id="UP001250181">
    <property type="component" value="Unassembled WGS sequence"/>
</dbReference>
<keyword evidence="1" id="KW-0472">Membrane</keyword>